<evidence type="ECO:0000313" key="3">
    <source>
        <dbReference type="Proteomes" id="UP000036780"/>
    </source>
</evidence>
<sequence length="106" mass="11866">MLVKSPFPGDRVDTNKSKSGITAPKFPIRWACEMLNAKKALQQDKESLGSDASHAEKAFFFFKDKESLGRLARRKSVLLFQGQGKPRKRHIARRKSVSSFSTALAV</sequence>
<accession>A0A0L0QRX3</accession>
<dbReference type="PATRIC" id="fig|1473.5.peg.4411"/>
<keyword evidence="3" id="KW-1185">Reference proteome</keyword>
<evidence type="ECO:0000256" key="1">
    <source>
        <dbReference type="SAM" id="MobiDB-lite"/>
    </source>
</evidence>
<comment type="caution">
    <text evidence="2">The sequence shown here is derived from an EMBL/GenBank/DDBJ whole genome shotgun (WGS) entry which is preliminary data.</text>
</comment>
<organism evidence="2 3">
    <name type="scientific">Virgibacillus pantothenticus</name>
    <dbReference type="NCBI Taxonomy" id="1473"/>
    <lineage>
        <taxon>Bacteria</taxon>
        <taxon>Bacillati</taxon>
        <taxon>Bacillota</taxon>
        <taxon>Bacilli</taxon>
        <taxon>Bacillales</taxon>
        <taxon>Bacillaceae</taxon>
        <taxon>Virgibacillus</taxon>
    </lineage>
</organism>
<protein>
    <submittedName>
        <fullName evidence="2">Uncharacterized protein</fullName>
    </submittedName>
</protein>
<feature type="region of interest" description="Disordered" evidence="1">
    <location>
        <begin position="1"/>
        <end position="20"/>
    </location>
</feature>
<name>A0A0L0QRX3_VIRPA</name>
<proteinExistence type="predicted"/>
<gene>
    <name evidence="2" type="ORF">AFK71_06970</name>
</gene>
<reference evidence="3" key="1">
    <citation type="submission" date="2015-07" db="EMBL/GenBank/DDBJ databases">
        <title>Fjat-10053 dsm26.</title>
        <authorList>
            <person name="Liu B."/>
            <person name="Wang J."/>
            <person name="Zhu Y."/>
            <person name="Liu G."/>
            <person name="Chen Q."/>
            <person name="Chen Z."/>
            <person name="Lan J."/>
            <person name="Che J."/>
            <person name="Ge C."/>
            <person name="Shi H."/>
            <person name="Pan Z."/>
            <person name="Liu X."/>
        </authorList>
    </citation>
    <scope>NUCLEOTIDE SEQUENCE [LARGE SCALE GENOMIC DNA]</scope>
    <source>
        <strain evidence="3">DSM 26</strain>
    </source>
</reference>
<dbReference type="AlphaFoldDB" id="A0A0L0QRX3"/>
<dbReference type="EMBL" id="LGTO01000005">
    <property type="protein sequence ID" value="KNE21400.1"/>
    <property type="molecule type" value="Genomic_DNA"/>
</dbReference>
<evidence type="ECO:0000313" key="2">
    <source>
        <dbReference type="EMBL" id="KNE21400.1"/>
    </source>
</evidence>
<dbReference type="Proteomes" id="UP000036780">
    <property type="component" value="Unassembled WGS sequence"/>
</dbReference>